<evidence type="ECO:0000256" key="1">
    <source>
        <dbReference type="ARBA" id="ARBA00022485"/>
    </source>
</evidence>
<comment type="caution">
    <text evidence="7">The sequence shown here is derived from an EMBL/GenBank/DDBJ whole genome shotgun (WGS) entry which is preliminary data.</text>
</comment>
<dbReference type="EMBL" id="JAAWVN010004281">
    <property type="protein sequence ID" value="MBN3289657.1"/>
    <property type="molecule type" value="Genomic_DNA"/>
</dbReference>
<keyword evidence="5" id="KW-0411">Iron-sulfur</keyword>
<feature type="non-terminal residue" evidence="7">
    <location>
        <position position="1"/>
    </location>
</feature>
<organism evidence="7 8">
    <name type="scientific">Polypterus senegalus</name>
    <name type="common">Senegal bichir</name>
    <dbReference type="NCBI Taxonomy" id="55291"/>
    <lineage>
        <taxon>Eukaryota</taxon>
        <taxon>Metazoa</taxon>
        <taxon>Chordata</taxon>
        <taxon>Craniata</taxon>
        <taxon>Vertebrata</taxon>
        <taxon>Euteleostomi</taxon>
        <taxon>Actinopterygii</taxon>
        <taxon>Polypteriformes</taxon>
        <taxon>Polypteridae</taxon>
        <taxon>Polypterus</taxon>
    </lineage>
</organism>
<keyword evidence="4" id="KW-0408">Iron</keyword>
<keyword evidence="8" id="KW-1185">Reference proteome</keyword>
<sequence>MHLHIFKYCVPVFFLARELSHAELMMMTVADVIKQLVEAHEEGKDINLNKLKTKMSAKYGLSIQPRLVDIIAAVPPQHRQALLPKLKAKPIRTASGIAVVAVMCKPHRCPHINFTGNICV</sequence>
<keyword evidence="1" id="KW-0004">4Fe-4S</keyword>
<gene>
    <name evidence="7" type="primary">Elp3_0</name>
    <name evidence="7" type="ORF">GTO92_0017514</name>
</gene>
<proteinExistence type="predicted"/>
<feature type="non-terminal residue" evidence="7">
    <location>
        <position position="120"/>
    </location>
</feature>
<protein>
    <submittedName>
        <fullName evidence="7">ELP3 protein</fullName>
    </submittedName>
</protein>
<feature type="domain" description="ELP3-like N-terminal" evidence="6">
    <location>
        <begin position="25"/>
        <end position="94"/>
    </location>
</feature>
<dbReference type="InterPro" id="IPR056591">
    <property type="entry name" value="ELP3-like_N"/>
</dbReference>
<dbReference type="PANTHER" id="PTHR11135">
    <property type="entry name" value="HISTONE ACETYLTRANSFERASE-RELATED"/>
    <property type="match status" value="1"/>
</dbReference>
<evidence type="ECO:0000256" key="5">
    <source>
        <dbReference type="ARBA" id="ARBA00023014"/>
    </source>
</evidence>
<dbReference type="Pfam" id="PF23613">
    <property type="entry name" value="ELP3_N"/>
    <property type="match status" value="1"/>
</dbReference>
<keyword evidence="3" id="KW-0479">Metal-binding</keyword>
<evidence type="ECO:0000256" key="4">
    <source>
        <dbReference type="ARBA" id="ARBA00023004"/>
    </source>
</evidence>
<dbReference type="PANTHER" id="PTHR11135:SF0">
    <property type="entry name" value="ELONGATOR COMPLEX PROTEIN 3"/>
    <property type="match status" value="1"/>
</dbReference>
<reference evidence="7" key="1">
    <citation type="journal article" date="2021" name="Cell">
        <title>Tracing the genetic footprints of vertebrate landing in non-teleost ray-finned fishes.</title>
        <authorList>
            <person name="Bi X."/>
            <person name="Wang K."/>
            <person name="Yang L."/>
            <person name="Pan H."/>
            <person name="Jiang H."/>
            <person name="Wei Q."/>
            <person name="Fang M."/>
            <person name="Yu H."/>
            <person name="Zhu C."/>
            <person name="Cai Y."/>
            <person name="He Y."/>
            <person name="Gan X."/>
            <person name="Zeng H."/>
            <person name="Yu D."/>
            <person name="Zhu Y."/>
            <person name="Jiang H."/>
            <person name="Qiu Q."/>
            <person name="Yang H."/>
            <person name="Zhang Y.E."/>
            <person name="Wang W."/>
            <person name="Zhu M."/>
            <person name="He S."/>
            <person name="Zhang G."/>
        </authorList>
    </citation>
    <scope>NUCLEOTIDE SEQUENCE</scope>
    <source>
        <strain evidence="7">Bchr_001</strain>
    </source>
</reference>
<keyword evidence="2" id="KW-0949">S-adenosyl-L-methionine</keyword>
<evidence type="ECO:0000256" key="2">
    <source>
        <dbReference type="ARBA" id="ARBA00022691"/>
    </source>
</evidence>
<dbReference type="Proteomes" id="UP001166052">
    <property type="component" value="Unassembled WGS sequence"/>
</dbReference>
<name>A0ABS2YUJ9_POLSE</name>
<evidence type="ECO:0000259" key="6">
    <source>
        <dbReference type="Pfam" id="PF23613"/>
    </source>
</evidence>
<evidence type="ECO:0000313" key="7">
    <source>
        <dbReference type="EMBL" id="MBN3289657.1"/>
    </source>
</evidence>
<dbReference type="InterPro" id="IPR039661">
    <property type="entry name" value="ELP3"/>
</dbReference>
<evidence type="ECO:0000313" key="8">
    <source>
        <dbReference type="Proteomes" id="UP001166052"/>
    </source>
</evidence>
<evidence type="ECO:0000256" key="3">
    <source>
        <dbReference type="ARBA" id="ARBA00022723"/>
    </source>
</evidence>
<accession>A0ABS2YUJ9</accession>